<feature type="compositionally biased region" description="Basic and acidic residues" evidence="1">
    <location>
        <begin position="63"/>
        <end position="82"/>
    </location>
</feature>
<evidence type="ECO:0000313" key="2">
    <source>
        <dbReference type="EMBL" id="KAK0479635.1"/>
    </source>
</evidence>
<evidence type="ECO:0000313" key="3">
    <source>
        <dbReference type="Proteomes" id="UP001175227"/>
    </source>
</evidence>
<dbReference type="EMBL" id="JAUEPR010000011">
    <property type="protein sequence ID" value="KAK0479635.1"/>
    <property type="molecule type" value="Genomic_DNA"/>
</dbReference>
<feature type="region of interest" description="Disordered" evidence="1">
    <location>
        <begin position="61"/>
        <end position="93"/>
    </location>
</feature>
<gene>
    <name evidence="2" type="ORF">IW261DRAFT_148484</name>
</gene>
<sequence length="93" mass="10577">MGPVCAFVAIFSVFPTEFLMEASILEACRGRHWQETLTHQETAQRDERRALGREEVGAYVMEGGKERKGDISSEPLYERETEVSYQHGSRISP</sequence>
<evidence type="ECO:0000256" key="1">
    <source>
        <dbReference type="SAM" id="MobiDB-lite"/>
    </source>
</evidence>
<keyword evidence="3" id="KW-1185">Reference proteome</keyword>
<organism evidence="2 3">
    <name type="scientific">Armillaria novae-zelandiae</name>
    <dbReference type="NCBI Taxonomy" id="153914"/>
    <lineage>
        <taxon>Eukaryota</taxon>
        <taxon>Fungi</taxon>
        <taxon>Dikarya</taxon>
        <taxon>Basidiomycota</taxon>
        <taxon>Agaricomycotina</taxon>
        <taxon>Agaricomycetes</taxon>
        <taxon>Agaricomycetidae</taxon>
        <taxon>Agaricales</taxon>
        <taxon>Marasmiineae</taxon>
        <taxon>Physalacriaceae</taxon>
        <taxon>Armillaria</taxon>
    </lineage>
</organism>
<name>A0AA39P8N7_9AGAR</name>
<protein>
    <submittedName>
        <fullName evidence="2">Uncharacterized protein</fullName>
    </submittedName>
</protein>
<feature type="compositionally biased region" description="Polar residues" evidence="1">
    <location>
        <begin position="83"/>
        <end position="93"/>
    </location>
</feature>
<proteinExistence type="predicted"/>
<comment type="caution">
    <text evidence="2">The sequence shown here is derived from an EMBL/GenBank/DDBJ whole genome shotgun (WGS) entry which is preliminary data.</text>
</comment>
<dbReference type="Proteomes" id="UP001175227">
    <property type="component" value="Unassembled WGS sequence"/>
</dbReference>
<dbReference type="AlphaFoldDB" id="A0AA39P8N7"/>
<accession>A0AA39P8N7</accession>
<reference evidence="2" key="1">
    <citation type="submission" date="2023-06" db="EMBL/GenBank/DDBJ databases">
        <authorList>
            <consortium name="Lawrence Berkeley National Laboratory"/>
            <person name="Ahrendt S."/>
            <person name="Sahu N."/>
            <person name="Indic B."/>
            <person name="Wong-Bajracharya J."/>
            <person name="Merenyi Z."/>
            <person name="Ke H.-M."/>
            <person name="Monk M."/>
            <person name="Kocsube S."/>
            <person name="Drula E."/>
            <person name="Lipzen A."/>
            <person name="Balint B."/>
            <person name="Henrissat B."/>
            <person name="Andreopoulos B."/>
            <person name="Martin F.M."/>
            <person name="Harder C.B."/>
            <person name="Rigling D."/>
            <person name="Ford K.L."/>
            <person name="Foster G.D."/>
            <person name="Pangilinan J."/>
            <person name="Papanicolaou A."/>
            <person name="Barry K."/>
            <person name="LaButti K."/>
            <person name="Viragh M."/>
            <person name="Koriabine M."/>
            <person name="Yan M."/>
            <person name="Riley R."/>
            <person name="Champramary S."/>
            <person name="Plett K.L."/>
            <person name="Tsai I.J."/>
            <person name="Slot J."/>
            <person name="Sipos G."/>
            <person name="Plett J."/>
            <person name="Nagy L.G."/>
            <person name="Grigoriev I.V."/>
        </authorList>
    </citation>
    <scope>NUCLEOTIDE SEQUENCE</scope>
    <source>
        <strain evidence="2">ICMP 16352</strain>
    </source>
</reference>